<proteinExistence type="predicted"/>
<keyword evidence="2" id="KW-1185">Reference proteome</keyword>
<organism evidence="1 2">
    <name type="scientific">Puccinia triticina</name>
    <dbReference type="NCBI Taxonomy" id="208348"/>
    <lineage>
        <taxon>Eukaryota</taxon>
        <taxon>Fungi</taxon>
        <taxon>Dikarya</taxon>
        <taxon>Basidiomycota</taxon>
        <taxon>Pucciniomycotina</taxon>
        <taxon>Pucciniomycetes</taxon>
        <taxon>Pucciniales</taxon>
        <taxon>Pucciniaceae</taxon>
        <taxon>Puccinia</taxon>
    </lineage>
</organism>
<gene>
    <name evidence="1" type="ORF">PtA15_3A162</name>
</gene>
<dbReference type="EMBL" id="CP110423">
    <property type="protein sequence ID" value="WAQ82798.1"/>
    <property type="molecule type" value="Genomic_DNA"/>
</dbReference>
<sequence length="139" mass="16124">MFSLLNIQQTYALLNAAFEATRLLIDVEWRASWQTARDQAGRYWTCAFRSRSRDCSAVNHQRHFQELRQARPRIWRRAQWGGGTQEEGQRQEELLKMVKTVQETDPLLDELFGPLFLQAQAASAAQAHTGLLHHIEAYL</sequence>
<protein>
    <submittedName>
        <fullName evidence="1">Uncharacterized protein</fullName>
    </submittedName>
</protein>
<name>A0ABY7CEJ9_9BASI</name>
<evidence type="ECO:0000313" key="2">
    <source>
        <dbReference type="Proteomes" id="UP001164743"/>
    </source>
</evidence>
<reference evidence="1" key="1">
    <citation type="submission" date="2022-10" db="EMBL/GenBank/DDBJ databases">
        <title>Puccinia triticina Genome sequencing and assembly.</title>
        <authorList>
            <person name="Li C."/>
        </authorList>
    </citation>
    <scope>NUCLEOTIDE SEQUENCE</scope>
    <source>
        <strain evidence="1">Pt15</strain>
    </source>
</reference>
<dbReference type="GeneID" id="77807998"/>
<dbReference type="RefSeq" id="XP_053018353.1">
    <property type="nucleotide sequence ID" value="XM_053167103.1"/>
</dbReference>
<evidence type="ECO:0000313" key="1">
    <source>
        <dbReference type="EMBL" id="WAQ82798.1"/>
    </source>
</evidence>
<accession>A0ABY7CEJ9</accession>
<dbReference type="Proteomes" id="UP001164743">
    <property type="component" value="Chromosome 3A"/>
</dbReference>